<dbReference type="RefSeq" id="WP_289607848.1">
    <property type="nucleotide sequence ID" value="NZ_JAUDCG010000027.1"/>
</dbReference>
<proteinExistence type="predicted"/>
<accession>A0ABT7UCT0</accession>
<dbReference type="EMBL" id="JAUDCG010000027">
    <property type="protein sequence ID" value="MDM8157389.1"/>
    <property type="molecule type" value="Genomic_DNA"/>
</dbReference>
<keyword evidence="2" id="KW-1185">Reference proteome</keyword>
<dbReference type="Proteomes" id="UP001529340">
    <property type="component" value="Unassembled WGS sequence"/>
</dbReference>
<sequence length="42" mass="4994">MNANTKIALLEARLRKLEVRKQYNSGVQQKIRRQILKLQQQS</sequence>
<protein>
    <recommendedName>
        <fullName evidence="3">50S ribosomal protein L29</fullName>
    </recommendedName>
</protein>
<evidence type="ECO:0000313" key="1">
    <source>
        <dbReference type="EMBL" id="MDM8157389.1"/>
    </source>
</evidence>
<organism evidence="1 2">
    <name type="scientific">Amedibacillus dolichus</name>
    <dbReference type="NCBI Taxonomy" id="31971"/>
    <lineage>
        <taxon>Bacteria</taxon>
        <taxon>Bacillati</taxon>
        <taxon>Bacillota</taxon>
        <taxon>Erysipelotrichia</taxon>
        <taxon>Erysipelotrichales</taxon>
        <taxon>Erysipelotrichaceae</taxon>
        <taxon>Amedibacillus</taxon>
    </lineage>
</organism>
<name>A0ABT7UCT0_9FIRM</name>
<gene>
    <name evidence="1" type="ORF">QUV96_07045</name>
</gene>
<reference evidence="2" key="1">
    <citation type="submission" date="2023-06" db="EMBL/GenBank/DDBJ databases">
        <title>Identification and characterization of horizontal gene transfer across gut microbiota members of farm animals based on homology search.</title>
        <authorList>
            <person name="Zeman M."/>
            <person name="Kubasova T."/>
            <person name="Jahodarova E."/>
            <person name="Nykrynova M."/>
            <person name="Rychlik I."/>
        </authorList>
    </citation>
    <scope>NUCLEOTIDE SEQUENCE [LARGE SCALE GENOMIC DNA]</scope>
    <source>
        <strain evidence="2">ET39</strain>
    </source>
</reference>
<comment type="caution">
    <text evidence="1">The sequence shown here is derived from an EMBL/GenBank/DDBJ whole genome shotgun (WGS) entry which is preliminary data.</text>
</comment>
<evidence type="ECO:0008006" key="3">
    <source>
        <dbReference type="Google" id="ProtNLM"/>
    </source>
</evidence>
<evidence type="ECO:0000313" key="2">
    <source>
        <dbReference type="Proteomes" id="UP001529340"/>
    </source>
</evidence>
<reference evidence="1 2" key="2">
    <citation type="submission" date="2023-06" db="EMBL/GenBank/DDBJ databases">
        <title>Identification and characterization of horizontal gene transfer across gut microbiota members of farm animals based on homology search.</title>
        <authorList>
            <person name="Schwarzerova J."/>
            <person name="Nykrynova M."/>
            <person name="Jureckova K."/>
            <person name="Cejkova D."/>
            <person name="Rychlik I."/>
        </authorList>
    </citation>
    <scope>NUCLEOTIDE SEQUENCE [LARGE SCALE GENOMIC DNA]</scope>
    <source>
        <strain evidence="1 2">ET39</strain>
    </source>
</reference>